<dbReference type="Proteomes" id="UP000299102">
    <property type="component" value="Unassembled WGS sequence"/>
</dbReference>
<dbReference type="EMBL" id="BGZK01000765">
    <property type="protein sequence ID" value="GBP59595.1"/>
    <property type="molecule type" value="Genomic_DNA"/>
</dbReference>
<dbReference type="AlphaFoldDB" id="A0A4C1XBS1"/>
<organism evidence="1 2">
    <name type="scientific">Eumeta variegata</name>
    <name type="common">Bagworm moth</name>
    <name type="synonym">Eumeta japonica</name>
    <dbReference type="NCBI Taxonomy" id="151549"/>
    <lineage>
        <taxon>Eukaryota</taxon>
        <taxon>Metazoa</taxon>
        <taxon>Ecdysozoa</taxon>
        <taxon>Arthropoda</taxon>
        <taxon>Hexapoda</taxon>
        <taxon>Insecta</taxon>
        <taxon>Pterygota</taxon>
        <taxon>Neoptera</taxon>
        <taxon>Endopterygota</taxon>
        <taxon>Lepidoptera</taxon>
        <taxon>Glossata</taxon>
        <taxon>Ditrysia</taxon>
        <taxon>Tineoidea</taxon>
        <taxon>Psychidae</taxon>
        <taxon>Oiketicinae</taxon>
        <taxon>Eumeta</taxon>
    </lineage>
</organism>
<gene>
    <name evidence="1" type="ORF">EVAR_44811_1</name>
</gene>
<protein>
    <submittedName>
        <fullName evidence="1">Uncharacterized protein</fullName>
    </submittedName>
</protein>
<keyword evidence="2" id="KW-1185">Reference proteome</keyword>
<evidence type="ECO:0000313" key="1">
    <source>
        <dbReference type="EMBL" id="GBP59595.1"/>
    </source>
</evidence>
<accession>A0A4C1XBS1</accession>
<sequence>MRHHQQRLYSILLENLTALFPMEYEEMTHLVHNNCRSDSNYQVLSPSSCVDFTRHRLSKICRWPTPVPSPHSFPPSAPSLLRQFTSSSITYLIPTQETGSALIITFIIWTLITPPVSQVSMDSVGHLHSGRSHARLLLDKAKKNKRKTKRKSVDPIAIKLDRITRWIL</sequence>
<name>A0A4C1XBS1_EUMVA</name>
<reference evidence="1 2" key="1">
    <citation type="journal article" date="2019" name="Commun. Biol.">
        <title>The bagworm genome reveals a unique fibroin gene that provides high tensile strength.</title>
        <authorList>
            <person name="Kono N."/>
            <person name="Nakamura H."/>
            <person name="Ohtoshi R."/>
            <person name="Tomita M."/>
            <person name="Numata K."/>
            <person name="Arakawa K."/>
        </authorList>
    </citation>
    <scope>NUCLEOTIDE SEQUENCE [LARGE SCALE GENOMIC DNA]</scope>
</reference>
<evidence type="ECO:0000313" key="2">
    <source>
        <dbReference type="Proteomes" id="UP000299102"/>
    </source>
</evidence>
<proteinExistence type="predicted"/>
<comment type="caution">
    <text evidence="1">The sequence shown here is derived from an EMBL/GenBank/DDBJ whole genome shotgun (WGS) entry which is preliminary data.</text>
</comment>